<name>A0ABV8UC85_9PROT</name>
<dbReference type="RefSeq" id="WP_231727044.1">
    <property type="nucleotide sequence ID" value="NZ_JBHSCR010000014.1"/>
</dbReference>
<dbReference type="Pfam" id="PF13302">
    <property type="entry name" value="Acetyltransf_3"/>
    <property type="match status" value="1"/>
</dbReference>
<gene>
    <name evidence="2" type="ORF">ACFO5Q_12955</name>
</gene>
<evidence type="ECO:0000259" key="1">
    <source>
        <dbReference type="Pfam" id="PF13302"/>
    </source>
</evidence>
<comment type="caution">
    <text evidence="2">The sequence shown here is derived from an EMBL/GenBank/DDBJ whole genome shotgun (WGS) entry which is preliminary data.</text>
</comment>
<feature type="domain" description="N-acetyltransferase" evidence="1">
    <location>
        <begin position="30"/>
        <end position="170"/>
    </location>
</feature>
<dbReference type="SUPFAM" id="SSF55729">
    <property type="entry name" value="Acyl-CoA N-acyltransferases (Nat)"/>
    <property type="match status" value="1"/>
</dbReference>
<dbReference type="Gene3D" id="3.40.630.30">
    <property type="match status" value="1"/>
</dbReference>
<reference evidence="3" key="1">
    <citation type="journal article" date="2019" name="Int. J. Syst. Evol. Microbiol.">
        <title>The Global Catalogue of Microorganisms (GCM) 10K type strain sequencing project: providing services to taxonomists for standard genome sequencing and annotation.</title>
        <authorList>
            <consortium name="The Broad Institute Genomics Platform"/>
            <consortium name="The Broad Institute Genome Sequencing Center for Infectious Disease"/>
            <person name="Wu L."/>
            <person name="Ma J."/>
        </authorList>
    </citation>
    <scope>NUCLEOTIDE SEQUENCE [LARGE SCALE GENOMIC DNA]</scope>
    <source>
        <strain evidence="3">CGMCC 1.15304</strain>
    </source>
</reference>
<dbReference type="PANTHER" id="PTHR43441:SF2">
    <property type="entry name" value="FAMILY ACETYLTRANSFERASE, PUTATIVE (AFU_ORTHOLOGUE AFUA_7G00850)-RELATED"/>
    <property type="match status" value="1"/>
</dbReference>
<dbReference type="PANTHER" id="PTHR43441">
    <property type="entry name" value="RIBOSOMAL-PROTEIN-SERINE ACETYLTRANSFERASE"/>
    <property type="match status" value="1"/>
</dbReference>
<dbReference type="Proteomes" id="UP001595776">
    <property type="component" value="Unassembled WGS sequence"/>
</dbReference>
<dbReference type="GO" id="GO:0016746">
    <property type="term" value="F:acyltransferase activity"/>
    <property type="evidence" value="ECO:0007669"/>
    <property type="project" value="UniProtKB-KW"/>
</dbReference>
<keyword evidence="2" id="KW-0808">Transferase</keyword>
<keyword evidence="3" id="KW-1185">Reference proteome</keyword>
<proteinExistence type="predicted"/>
<evidence type="ECO:0000313" key="2">
    <source>
        <dbReference type="EMBL" id="MFC4348755.1"/>
    </source>
</evidence>
<evidence type="ECO:0000313" key="3">
    <source>
        <dbReference type="Proteomes" id="UP001595776"/>
    </source>
</evidence>
<accession>A0ABV8UC85</accession>
<keyword evidence="2" id="KW-0012">Acyltransferase</keyword>
<dbReference type="EMBL" id="JBHSCR010000014">
    <property type="protein sequence ID" value="MFC4348755.1"/>
    <property type="molecule type" value="Genomic_DNA"/>
</dbReference>
<protein>
    <submittedName>
        <fullName evidence="2">GNAT family N-acetyltransferase</fullName>
        <ecNumber evidence="2">2.3.-.-</ecNumber>
    </submittedName>
</protein>
<organism evidence="2 3">
    <name type="scientific">Kordiimonas lipolytica</name>
    <dbReference type="NCBI Taxonomy" id="1662421"/>
    <lineage>
        <taxon>Bacteria</taxon>
        <taxon>Pseudomonadati</taxon>
        <taxon>Pseudomonadota</taxon>
        <taxon>Alphaproteobacteria</taxon>
        <taxon>Kordiimonadales</taxon>
        <taxon>Kordiimonadaceae</taxon>
        <taxon>Kordiimonas</taxon>
    </lineage>
</organism>
<dbReference type="InterPro" id="IPR000182">
    <property type="entry name" value="GNAT_dom"/>
</dbReference>
<dbReference type="InterPro" id="IPR051908">
    <property type="entry name" value="Ribosomal_N-acetyltransferase"/>
</dbReference>
<dbReference type="InterPro" id="IPR016181">
    <property type="entry name" value="Acyl_CoA_acyltransferase"/>
</dbReference>
<sequence>MDGMTKASLKNWGGCKTPGGAVLKGRYAVLEPLDWDQHRDGLYGAIAGEENRSIWDYMPVGPFEDGASAFQETFEAIRQQGGWRTMVIRDAQCGDVLGMASYMRLREAFGSCEVGCVAFGERLKRTRVATEAIFLMAAHVFDDLAYRRFEWKCDDGNAASMRAAVRFGFTCEGTFRQDMVVKGRNRDSAWYSMLDSEWPALRAAFRTWLAPENFGSDGVQKASLESYRAAL</sequence>
<dbReference type="EC" id="2.3.-.-" evidence="2"/>